<name>A0ABU1MMU0_9SPHN</name>
<keyword evidence="4" id="KW-0378">Hydrolase</keyword>
<dbReference type="GO" id="GO:0006508">
    <property type="term" value="P:proteolysis"/>
    <property type="evidence" value="ECO:0007669"/>
    <property type="project" value="UniProtKB-KW"/>
</dbReference>
<comment type="similarity">
    <text evidence="1">Belongs to the peptidase C56 family.</text>
</comment>
<dbReference type="CDD" id="cd03134">
    <property type="entry name" value="GATase1_PfpI_like"/>
    <property type="match status" value="1"/>
</dbReference>
<dbReference type="EMBL" id="JAVDRD010000006">
    <property type="protein sequence ID" value="MDR6511646.1"/>
    <property type="molecule type" value="Genomic_DNA"/>
</dbReference>
<dbReference type="GO" id="GO:0008233">
    <property type="term" value="F:peptidase activity"/>
    <property type="evidence" value="ECO:0007669"/>
    <property type="project" value="UniProtKB-KW"/>
</dbReference>
<evidence type="ECO:0000259" key="3">
    <source>
        <dbReference type="Pfam" id="PF01965"/>
    </source>
</evidence>
<dbReference type="InterPro" id="IPR029062">
    <property type="entry name" value="Class_I_gatase-like"/>
</dbReference>
<protein>
    <submittedName>
        <fullName evidence="4">Protease I</fullName>
        <ecNumber evidence="4">3.2.-.-</ecNumber>
    </submittedName>
</protein>
<dbReference type="Pfam" id="PF01965">
    <property type="entry name" value="DJ-1_PfpI"/>
    <property type="match status" value="1"/>
</dbReference>
<dbReference type="SUPFAM" id="SSF52317">
    <property type="entry name" value="Class I glutamine amidotransferase-like"/>
    <property type="match status" value="1"/>
</dbReference>
<dbReference type="Gene3D" id="3.40.50.880">
    <property type="match status" value="1"/>
</dbReference>
<keyword evidence="5" id="KW-1185">Reference proteome</keyword>
<evidence type="ECO:0000256" key="2">
    <source>
        <dbReference type="SAM" id="MobiDB-lite"/>
    </source>
</evidence>
<keyword evidence="4" id="KW-0645">Protease</keyword>
<organism evidence="4 5">
    <name type="scientific">Novosphingobium capsulatum</name>
    <dbReference type="NCBI Taxonomy" id="13688"/>
    <lineage>
        <taxon>Bacteria</taxon>
        <taxon>Pseudomonadati</taxon>
        <taxon>Pseudomonadota</taxon>
        <taxon>Alphaproteobacteria</taxon>
        <taxon>Sphingomonadales</taxon>
        <taxon>Sphingomonadaceae</taxon>
        <taxon>Novosphingobium</taxon>
    </lineage>
</organism>
<sequence length="198" mass="21815">MAKRVLILATDGFEQSELLEPKKALEAAGIETVVASPKTGSIKGWNHTDWGESVKVDMRLDAVEADDFDALLLPGGQMNPDALRLESRVIELVEEFDDMDKPIAAICHGPWLLVEADIIDGRTVTGWPSIRTDLENAGADVVDQAVAIDGNLITSRKPDDIPMFAQALIDALEEDEEEEDEKGWEEEEEGLLEDEDED</sequence>
<dbReference type="EC" id="3.2.-.-" evidence="4"/>
<feature type="domain" description="DJ-1/PfpI" evidence="3">
    <location>
        <begin position="3"/>
        <end position="170"/>
    </location>
</feature>
<dbReference type="NCBIfam" id="TIGR01382">
    <property type="entry name" value="PfpI"/>
    <property type="match status" value="1"/>
</dbReference>
<keyword evidence="4" id="KW-0326">Glycosidase</keyword>
<evidence type="ECO:0000256" key="1">
    <source>
        <dbReference type="ARBA" id="ARBA00008542"/>
    </source>
</evidence>
<proteinExistence type="inferred from homology"/>
<dbReference type="RefSeq" id="WP_062785248.1">
    <property type="nucleotide sequence ID" value="NZ_CP140000.1"/>
</dbReference>
<dbReference type="PANTHER" id="PTHR42733">
    <property type="entry name" value="DJ-1 PROTEIN"/>
    <property type="match status" value="1"/>
</dbReference>
<gene>
    <name evidence="4" type="ORF">J2792_002522</name>
</gene>
<evidence type="ECO:0000313" key="5">
    <source>
        <dbReference type="Proteomes" id="UP001184150"/>
    </source>
</evidence>
<reference evidence="4 5" key="1">
    <citation type="submission" date="2023-07" db="EMBL/GenBank/DDBJ databases">
        <title>Sorghum-associated microbial communities from plants grown in Nebraska, USA.</title>
        <authorList>
            <person name="Schachtman D."/>
        </authorList>
    </citation>
    <scope>NUCLEOTIDE SEQUENCE [LARGE SCALE GENOMIC DNA]</scope>
    <source>
        <strain evidence="4 5">DS1027</strain>
    </source>
</reference>
<dbReference type="InterPro" id="IPR002818">
    <property type="entry name" value="DJ-1/PfpI"/>
</dbReference>
<dbReference type="PANTHER" id="PTHR42733:SF12">
    <property type="entry name" value="PROTEINASE"/>
    <property type="match status" value="1"/>
</dbReference>
<dbReference type="Proteomes" id="UP001184150">
    <property type="component" value="Unassembled WGS sequence"/>
</dbReference>
<feature type="region of interest" description="Disordered" evidence="2">
    <location>
        <begin position="171"/>
        <end position="198"/>
    </location>
</feature>
<comment type="caution">
    <text evidence="4">The sequence shown here is derived from an EMBL/GenBank/DDBJ whole genome shotgun (WGS) entry which is preliminary data.</text>
</comment>
<dbReference type="PROSITE" id="PS51276">
    <property type="entry name" value="PEPTIDASE_C56_PFPI"/>
    <property type="match status" value="1"/>
</dbReference>
<dbReference type="InterPro" id="IPR006286">
    <property type="entry name" value="C56_PfpI-like"/>
</dbReference>
<accession>A0ABU1MMU0</accession>
<dbReference type="GO" id="GO:0016798">
    <property type="term" value="F:hydrolase activity, acting on glycosyl bonds"/>
    <property type="evidence" value="ECO:0007669"/>
    <property type="project" value="UniProtKB-KW"/>
</dbReference>
<evidence type="ECO:0000313" key="4">
    <source>
        <dbReference type="EMBL" id="MDR6511646.1"/>
    </source>
</evidence>